<feature type="domain" description="Lantibiotic dehydratase N-terminal" evidence="2">
    <location>
        <begin position="13"/>
        <end position="184"/>
    </location>
</feature>
<keyword evidence="4" id="KW-1185">Reference proteome</keyword>
<sequence length="248" mass="27097">MLVRDGAPAGAGQVACRPRTIRSANVASVPQRLPALIPVSCGPATADVPDLRLDELAVGATQDELYVVDLASGQRVVPVSGAMLDPRSGHVPPVARFLLEVGEQENPSCLPWRWGDLSTAPALPRVRYGRTVLAPARWLPSWEMLDPSSDWSDAVRSWRQRWDVPRRVQLTSSDNRIPIDLTDDGTSRCSAPSCGRRRGSWCRRFCRARCLAGRPRVRGRVPVVRGASRRPAGAGHANPVRNAGPPRW</sequence>
<dbReference type="InterPro" id="IPR006827">
    <property type="entry name" value="Lant_deHydtase_N"/>
</dbReference>
<dbReference type="Proteomes" id="UP000062973">
    <property type="component" value="Chromosome"/>
</dbReference>
<evidence type="ECO:0000313" key="4">
    <source>
        <dbReference type="Proteomes" id="UP000062973"/>
    </source>
</evidence>
<feature type="region of interest" description="Disordered" evidence="1">
    <location>
        <begin position="225"/>
        <end position="248"/>
    </location>
</feature>
<gene>
    <name evidence="3" type="ORF">AMETH_0552</name>
</gene>
<dbReference type="PATRIC" id="fig|1068978.7.peg.579"/>
<evidence type="ECO:0000313" key="3">
    <source>
        <dbReference type="EMBL" id="AIJ20644.1"/>
    </source>
</evidence>
<accession>A0A076MIS8</accession>
<dbReference type="EMBL" id="CP009110">
    <property type="protein sequence ID" value="AIJ20644.1"/>
    <property type="molecule type" value="Genomic_DNA"/>
</dbReference>
<dbReference type="HOGENOM" id="CLU_1118339_0_0_11"/>
<protein>
    <submittedName>
        <fullName evidence="3">Putative lantibiotic dehydratase</fullName>
    </submittedName>
</protein>
<evidence type="ECO:0000256" key="1">
    <source>
        <dbReference type="SAM" id="MobiDB-lite"/>
    </source>
</evidence>
<proteinExistence type="predicted"/>
<dbReference type="OrthoDB" id="1273722at2"/>
<organism evidence="3 4">
    <name type="scientific">Amycolatopsis methanolica 239</name>
    <dbReference type="NCBI Taxonomy" id="1068978"/>
    <lineage>
        <taxon>Bacteria</taxon>
        <taxon>Bacillati</taxon>
        <taxon>Actinomycetota</taxon>
        <taxon>Actinomycetes</taxon>
        <taxon>Pseudonocardiales</taxon>
        <taxon>Pseudonocardiaceae</taxon>
        <taxon>Amycolatopsis</taxon>
        <taxon>Amycolatopsis methanolica group</taxon>
    </lineage>
</organism>
<dbReference type="eggNOG" id="ENOG502Z81U">
    <property type="taxonomic scope" value="Bacteria"/>
</dbReference>
<reference evidence="3 4" key="1">
    <citation type="submission" date="2014-07" db="EMBL/GenBank/DDBJ databases">
        <title>Whole Genome Sequence of the Amycolatopsis methanolica 239.</title>
        <authorList>
            <person name="Tang B."/>
        </authorList>
    </citation>
    <scope>NUCLEOTIDE SEQUENCE [LARGE SCALE GENOMIC DNA]</scope>
    <source>
        <strain evidence="3 4">239</strain>
    </source>
</reference>
<name>A0A076MIS8_AMYME</name>
<evidence type="ECO:0000259" key="2">
    <source>
        <dbReference type="Pfam" id="PF04738"/>
    </source>
</evidence>
<dbReference type="RefSeq" id="WP_026153744.1">
    <property type="nucleotide sequence ID" value="NZ_AQUL01000001.1"/>
</dbReference>
<dbReference type="AlphaFoldDB" id="A0A076MIS8"/>
<dbReference type="KEGG" id="amq:AMETH_0552"/>
<dbReference type="STRING" id="1068978.AMETH_0552"/>
<dbReference type="Pfam" id="PF04738">
    <property type="entry name" value="Lant_dehydr_N"/>
    <property type="match status" value="1"/>
</dbReference>